<feature type="transmembrane region" description="Helical" evidence="8">
    <location>
        <begin position="233"/>
        <end position="253"/>
    </location>
</feature>
<dbReference type="GO" id="GO:0016765">
    <property type="term" value="F:transferase activity, transferring alkyl or aryl (other than methyl) groups"/>
    <property type="evidence" value="ECO:0007669"/>
    <property type="project" value="InterPro"/>
</dbReference>
<dbReference type="AlphaFoldDB" id="A0A6N0C3V5"/>
<dbReference type="GO" id="GO:0016020">
    <property type="term" value="C:membrane"/>
    <property type="evidence" value="ECO:0007669"/>
    <property type="project" value="UniProtKB-SubCell"/>
</dbReference>
<proteinExistence type="evidence at transcript level"/>
<evidence type="ECO:0000256" key="8">
    <source>
        <dbReference type="SAM" id="Phobius"/>
    </source>
</evidence>
<sequence length="392" mass="43337">MVSICTSPSISITKYTTPHQGSLLRSLKPFSSQKPGARIEYKLQQNQIFCAMRKDSQTSLTHTHENELLFKDKSPSREKGRLSATSSENAPSSFSTKLDVFIKFVRPVAMITIIGNTICMSILPVQTLTDLSPRYFIGVAQAITSMVLMYLFNIAVNQVFDVELDKVNKPYLPLASGGISMTSAVLFTILTGALSITLGYFSSPAMFYGLVAFFLSACAYSVNFPLLRWKHNALGAIISIMLWGISLQTSVFFHIQHYVLRKPMVLSKSFIYAIIFQSILSIAIATLKDIPDVEGDKANGSTNLTILIGKEKVFWGSTSLMLATYIGTAAFGATLPILKNKIIIMIAHSAIAVFLWLQAKQTNLADDASTQSYYLLMWKLKTIEFLLIPFVG</sequence>
<evidence type="ECO:0000256" key="3">
    <source>
        <dbReference type="ARBA" id="ARBA00022679"/>
    </source>
</evidence>
<name>A0A6N0C3V5_9MAGN</name>
<gene>
    <name evidence="9" type="primary">PTA</name>
</gene>
<feature type="transmembrane region" description="Helical" evidence="8">
    <location>
        <begin position="176"/>
        <end position="200"/>
    </location>
</feature>
<keyword evidence="5 8" id="KW-1133">Transmembrane helix</keyword>
<organism evidence="9">
    <name type="scientific">Epimedium sagittatum</name>
    <dbReference type="NCBI Taxonomy" id="253616"/>
    <lineage>
        <taxon>Eukaryota</taxon>
        <taxon>Viridiplantae</taxon>
        <taxon>Streptophyta</taxon>
        <taxon>Embryophyta</taxon>
        <taxon>Tracheophyta</taxon>
        <taxon>Spermatophyta</taxon>
        <taxon>Magnoliopsida</taxon>
        <taxon>Ranunculales</taxon>
        <taxon>Berberidaceae</taxon>
        <taxon>Podophylloideae</taxon>
        <taxon>Epimedieae</taxon>
        <taxon>Epimedium</taxon>
    </lineage>
</organism>
<comment type="similarity">
    <text evidence="2">Belongs to the UbiA prenyltransferase family.</text>
</comment>
<feature type="compositionally biased region" description="Basic and acidic residues" evidence="7">
    <location>
        <begin position="71"/>
        <end position="81"/>
    </location>
</feature>
<feature type="transmembrane region" description="Helical" evidence="8">
    <location>
        <begin position="135"/>
        <end position="156"/>
    </location>
</feature>
<feature type="transmembrane region" description="Helical" evidence="8">
    <location>
        <begin position="207"/>
        <end position="227"/>
    </location>
</feature>
<evidence type="ECO:0000256" key="4">
    <source>
        <dbReference type="ARBA" id="ARBA00022692"/>
    </source>
</evidence>
<evidence type="ECO:0000256" key="1">
    <source>
        <dbReference type="ARBA" id="ARBA00004508"/>
    </source>
</evidence>
<reference evidence="9" key="1">
    <citation type="submission" date="2019-05" db="EMBL/GenBank/DDBJ databases">
        <authorList>
            <person name="Chau Y."/>
            <person name="Weng J.-K."/>
        </authorList>
    </citation>
    <scope>NUCLEOTIDE SEQUENCE</scope>
    <source>
        <tissue evidence="9">Leaf</tissue>
    </source>
</reference>
<dbReference type="InterPro" id="IPR044878">
    <property type="entry name" value="UbiA_sf"/>
</dbReference>
<keyword evidence="4 8" id="KW-0812">Transmembrane</keyword>
<protein>
    <submittedName>
        <fullName evidence="9">Flavonoid prenyltransferase</fullName>
    </submittedName>
</protein>
<dbReference type="Pfam" id="PF01040">
    <property type="entry name" value="UbiA"/>
    <property type="match status" value="1"/>
</dbReference>
<evidence type="ECO:0000256" key="2">
    <source>
        <dbReference type="ARBA" id="ARBA00005985"/>
    </source>
</evidence>
<dbReference type="PANTHER" id="PTHR43009:SF7">
    <property type="entry name" value="HOMOGENTISATE GERANYLGERANYLTRANSFERASE, CHLOROPLASTIC"/>
    <property type="match status" value="1"/>
</dbReference>
<keyword evidence="6 8" id="KW-0472">Membrane</keyword>
<feature type="compositionally biased region" description="Polar residues" evidence="7">
    <location>
        <begin position="83"/>
        <end position="92"/>
    </location>
</feature>
<accession>A0A6N0C3V5</accession>
<dbReference type="EMBL" id="MN022942">
    <property type="protein sequence ID" value="QKO29233.1"/>
    <property type="molecule type" value="mRNA"/>
</dbReference>
<feature type="transmembrane region" description="Helical" evidence="8">
    <location>
        <begin position="313"/>
        <end position="335"/>
    </location>
</feature>
<dbReference type="PANTHER" id="PTHR43009">
    <property type="entry name" value="HOMOGENTISATE SOLANESYLTRANSFERASE, CHLOROPLASTIC"/>
    <property type="match status" value="1"/>
</dbReference>
<keyword evidence="3 9" id="KW-0808">Transferase</keyword>
<evidence type="ECO:0000313" key="9">
    <source>
        <dbReference type="EMBL" id="QKO29233.1"/>
    </source>
</evidence>
<evidence type="ECO:0000256" key="5">
    <source>
        <dbReference type="ARBA" id="ARBA00022989"/>
    </source>
</evidence>
<dbReference type="InterPro" id="IPR000537">
    <property type="entry name" value="UbiA_prenyltransferase"/>
</dbReference>
<evidence type="ECO:0000256" key="6">
    <source>
        <dbReference type="ARBA" id="ARBA00023136"/>
    </source>
</evidence>
<feature type="transmembrane region" description="Helical" evidence="8">
    <location>
        <begin position="265"/>
        <end position="287"/>
    </location>
</feature>
<feature type="transmembrane region" description="Helical" evidence="8">
    <location>
        <begin position="104"/>
        <end position="123"/>
    </location>
</feature>
<dbReference type="Gene3D" id="1.10.357.140">
    <property type="entry name" value="UbiA prenyltransferase"/>
    <property type="match status" value="1"/>
</dbReference>
<evidence type="ECO:0000256" key="7">
    <source>
        <dbReference type="SAM" id="MobiDB-lite"/>
    </source>
</evidence>
<feature type="region of interest" description="Disordered" evidence="7">
    <location>
        <begin position="71"/>
        <end position="92"/>
    </location>
</feature>
<comment type="subcellular location">
    <subcellularLocation>
        <location evidence="1">Plastid</location>
        <location evidence="1">Chloroplast membrane</location>
        <topology evidence="1">Multi-pass membrane protein</topology>
    </subcellularLocation>
</comment>